<keyword evidence="3" id="KW-1185">Reference proteome</keyword>
<reference evidence="2 3" key="1">
    <citation type="submission" date="2018-06" db="EMBL/GenBank/DDBJ databases">
        <title>Genome sequencing of Oceanotoga sp. sy52.</title>
        <authorList>
            <person name="Mori K."/>
        </authorList>
    </citation>
    <scope>NUCLEOTIDE SEQUENCE [LARGE SCALE GENOMIC DNA]</scope>
    <source>
        <strain evidence="3">sy52</strain>
    </source>
</reference>
<name>A0A7G1GBQ6_9BACT</name>
<organism evidence="2 3">
    <name type="scientific">Tepiditoga spiralis</name>
    <dbReference type="NCBI Taxonomy" id="2108365"/>
    <lineage>
        <taxon>Bacteria</taxon>
        <taxon>Thermotogati</taxon>
        <taxon>Thermotogota</taxon>
        <taxon>Thermotogae</taxon>
        <taxon>Petrotogales</taxon>
        <taxon>Petrotogaceae</taxon>
        <taxon>Tepiditoga</taxon>
    </lineage>
</organism>
<dbReference type="AlphaFoldDB" id="A0A7G1GBQ6"/>
<dbReference type="RefSeq" id="WP_190614731.1">
    <property type="nucleotide sequence ID" value="NZ_AP018712.1"/>
</dbReference>
<evidence type="ECO:0000313" key="3">
    <source>
        <dbReference type="Proteomes" id="UP000516361"/>
    </source>
</evidence>
<dbReference type="KEGG" id="ocy:OSSY52_20330"/>
<feature type="transmembrane region" description="Helical" evidence="1">
    <location>
        <begin position="6"/>
        <end position="26"/>
    </location>
</feature>
<gene>
    <name evidence="2" type="ORF">OSSY52_20330</name>
</gene>
<keyword evidence="1" id="KW-0472">Membrane</keyword>
<protein>
    <submittedName>
        <fullName evidence="2">Uncharacterized protein</fullName>
    </submittedName>
</protein>
<proteinExistence type="predicted"/>
<dbReference type="EMBL" id="AP018712">
    <property type="protein sequence ID" value="BBE31892.1"/>
    <property type="molecule type" value="Genomic_DNA"/>
</dbReference>
<evidence type="ECO:0000313" key="2">
    <source>
        <dbReference type="EMBL" id="BBE31892.1"/>
    </source>
</evidence>
<dbReference type="Proteomes" id="UP000516361">
    <property type="component" value="Chromosome"/>
</dbReference>
<evidence type="ECO:0000256" key="1">
    <source>
        <dbReference type="SAM" id="Phobius"/>
    </source>
</evidence>
<keyword evidence="1" id="KW-0812">Transmembrane</keyword>
<accession>A0A7G1GBQ6</accession>
<keyword evidence="1" id="KW-1133">Transmembrane helix</keyword>
<sequence>MKKLLVTIYMFIIINIFSICFVNPLVPITPTVPNIKPGQISVRVKIKPCRYFMMQVIYDKTCPWGLNTTINYDKDDKDKDKVFKDKVKLYMYSNVNFNLKITTDYDGPGNFYLKDRYHEYKFNSNKSIDFILRKGVYNSNIEYRFSYKNKEFYDIKSGEYNGKIYVTMYPD</sequence>
<dbReference type="InParanoid" id="A0A7G1GBQ6"/>